<proteinExistence type="predicted"/>
<keyword evidence="2" id="KW-1185">Reference proteome</keyword>
<sequence length="200" mass="22716">MDEFINIQQGHKYGTCLCFSVMGRKKFRISICAISASPEAGDAPISIMSSKRKYSTISGTRDSKTFLSQRDKNRIIRHASIVPSDLINVARDYGGDSSLRKPCNIESEVDYCGFSYYRTDGFQDVVLVKDVGISCNLLNKNTVESDISISEVENYLIKQLKLEYNELSNITKTLNMYTKDILNNLLSRCRRKEQLLEKLV</sequence>
<organism evidence="1 2">
    <name type="scientific">Trachymyrmex septentrionalis</name>
    <dbReference type="NCBI Taxonomy" id="34720"/>
    <lineage>
        <taxon>Eukaryota</taxon>
        <taxon>Metazoa</taxon>
        <taxon>Ecdysozoa</taxon>
        <taxon>Arthropoda</taxon>
        <taxon>Hexapoda</taxon>
        <taxon>Insecta</taxon>
        <taxon>Pterygota</taxon>
        <taxon>Neoptera</taxon>
        <taxon>Endopterygota</taxon>
        <taxon>Hymenoptera</taxon>
        <taxon>Apocrita</taxon>
        <taxon>Aculeata</taxon>
        <taxon>Formicoidea</taxon>
        <taxon>Formicidae</taxon>
        <taxon>Myrmicinae</taxon>
        <taxon>Trachymyrmex</taxon>
    </lineage>
</organism>
<dbReference type="AlphaFoldDB" id="A0A151JVV9"/>
<dbReference type="EMBL" id="KQ981682">
    <property type="protein sequence ID" value="KYN38068.1"/>
    <property type="molecule type" value="Genomic_DNA"/>
</dbReference>
<gene>
    <name evidence="1" type="ORF">ALC56_07562</name>
</gene>
<protein>
    <submittedName>
        <fullName evidence="1">Uncharacterized protein</fullName>
    </submittedName>
</protein>
<name>A0A151JVV9_9HYME</name>
<accession>A0A151JVV9</accession>
<evidence type="ECO:0000313" key="1">
    <source>
        <dbReference type="EMBL" id="KYN38068.1"/>
    </source>
</evidence>
<dbReference type="Proteomes" id="UP000078541">
    <property type="component" value="Unassembled WGS sequence"/>
</dbReference>
<reference evidence="1 2" key="1">
    <citation type="submission" date="2016-03" db="EMBL/GenBank/DDBJ databases">
        <title>Trachymyrmex septentrionalis WGS genome.</title>
        <authorList>
            <person name="Nygaard S."/>
            <person name="Hu H."/>
            <person name="Boomsma J."/>
            <person name="Zhang G."/>
        </authorList>
    </citation>
    <scope>NUCLEOTIDE SEQUENCE [LARGE SCALE GENOMIC DNA]</scope>
    <source>
        <strain evidence="1">Tsep2-gDNA-1</strain>
        <tissue evidence="1">Whole body</tissue>
    </source>
</reference>
<evidence type="ECO:0000313" key="2">
    <source>
        <dbReference type="Proteomes" id="UP000078541"/>
    </source>
</evidence>